<sequence length="63" mass="6926">MTEQATPNEPPNVRQARASLALHVDDGTGYCEGCKSAYSFFVPYPCTVHGWANRTLIIEGTPR</sequence>
<dbReference type="AlphaFoldDB" id="A0A841BMA5"/>
<reference evidence="1 2" key="1">
    <citation type="submission" date="2020-08" db="EMBL/GenBank/DDBJ databases">
        <title>Sequencing the genomes of 1000 actinobacteria strains.</title>
        <authorList>
            <person name="Klenk H.-P."/>
        </authorList>
    </citation>
    <scope>NUCLEOTIDE SEQUENCE [LARGE SCALE GENOMIC DNA]</scope>
    <source>
        <strain evidence="1 2">DSM 45362</strain>
    </source>
</reference>
<dbReference type="EMBL" id="JACHMN010000002">
    <property type="protein sequence ID" value="MBB5869404.1"/>
    <property type="molecule type" value="Genomic_DNA"/>
</dbReference>
<protein>
    <submittedName>
        <fullName evidence="1">Uncharacterized protein</fullName>
    </submittedName>
</protein>
<evidence type="ECO:0000313" key="1">
    <source>
        <dbReference type="EMBL" id="MBB5869404.1"/>
    </source>
</evidence>
<name>A0A841BMA5_9ACTN</name>
<evidence type="ECO:0000313" key="2">
    <source>
        <dbReference type="Proteomes" id="UP000587527"/>
    </source>
</evidence>
<organism evidence="1 2">
    <name type="scientific">Allocatelliglobosispora scoriae</name>
    <dbReference type="NCBI Taxonomy" id="643052"/>
    <lineage>
        <taxon>Bacteria</taxon>
        <taxon>Bacillati</taxon>
        <taxon>Actinomycetota</taxon>
        <taxon>Actinomycetes</taxon>
        <taxon>Micromonosporales</taxon>
        <taxon>Micromonosporaceae</taxon>
        <taxon>Allocatelliglobosispora</taxon>
    </lineage>
</organism>
<keyword evidence="2" id="KW-1185">Reference proteome</keyword>
<proteinExistence type="predicted"/>
<comment type="caution">
    <text evidence="1">The sequence shown here is derived from an EMBL/GenBank/DDBJ whole genome shotgun (WGS) entry which is preliminary data.</text>
</comment>
<dbReference type="Proteomes" id="UP000587527">
    <property type="component" value="Unassembled WGS sequence"/>
</dbReference>
<gene>
    <name evidence="1" type="ORF">F4553_002783</name>
</gene>
<accession>A0A841BMA5</accession>
<dbReference type="RefSeq" id="WP_184836017.1">
    <property type="nucleotide sequence ID" value="NZ_JACHMN010000002.1"/>
</dbReference>